<dbReference type="Proteomes" id="UP000011082">
    <property type="component" value="Unassembled WGS sequence"/>
</dbReference>
<keyword evidence="1" id="KW-1133">Transmembrane helix</keyword>
<sequence>YYSCHPATAHIPLFPYTYLSLLLHLFVAYSRILILITYLFLTYHYSSLTISLSFNITLLTISYLLLLLLPYYPILLVSYMPYHLVSYLLSYSYITSIHHLSNIPFPIFILSIYYLLLKSPSLAYLLP</sequence>
<keyword evidence="1" id="KW-0472">Membrane</keyword>
<dbReference type="HOGENOM" id="CLU_1975929_0_0_1"/>
<keyword evidence="1" id="KW-0812">Transmembrane</keyword>
<dbReference type="InParanoid" id="L2GKV8"/>
<keyword evidence="3" id="KW-1185">Reference proteome</keyword>
<name>L2GKV8_VITCO</name>
<dbReference type="EMBL" id="JH370149">
    <property type="protein sequence ID" value="ELA41110.1"/>
    <property type="molecule type" value="Genomic_DNA"/>
</dbReference>
<accession>L2GKV8</accession>
<feature type="non-terminal residue" evidence="2">
    <location>
        <position position="1"/>
    </location>
</feature>
<protein>
    <submittedName>
        <fullName evidence="2">Uncharacterized protein</fullName>
    </submittedName>
</protein>
<feature type="transmembrane region" description="Helical" evidence="1">
    <location>
        <begin position="93"/>
        <end position="116"/>
    </location>
</feature>
<organism evidence="2 3">
    <name type="scientific">Vittaforma corneae (strain ATCC 50505)</name>
    <name type="common">Microsporidian parasite</name>
    <name type="synonym">Nosema corneum</name>
    <dbReference type="NCBI Taxonomy" id="993615"/>
    <lineage>
        <taxon>Eukaryota</taxon>
        <taxon>Fungi</taxon>
        <taxon>Fungi incertae sedis</taxon>
        <taxon>Microsporidia</taxon>
        <taxon>Nosematidae</taxon>
        <taxon>Vittaforma</taxon>
    </lineage>
</organism>
<dbReference type="AlphaFoldDB" id="L2GKV8"/>
<dbReference type="RefSeq" id="XP_007605254.1">
    <property type="nucleotide sequence ID" value="XM_007605192.1"/>
</dbReference>
<evidence type="ECO:0000313" key="2">
    <source>
        <dbReference type="EMBL" id="ELA41110.1"/>
    </source>
</evidence>
<evidence type="ECO:0000313" key="3">
    <source>
        <dbReference type="Proteomes" id="UP000011082"/>
    </source>
</evidence>
<gene>
    <name evidence="2" type="ORF">VICG_01809</name>
</gene>
<dbReference type="GeneID" id="19882519"/>
<evidence type="ECO:0000256" key="1">
    <source>
        <dbReference type="SAM" id="Phobius"/>
    </source>
</evidence>
<reference evidence="3" key="1">
    <citation type="submission" date="2011-05" db="EMBL/GenBank/DDBJ databases">
        <title>The genome sequence of Vittaforma corneae strain ATCC 50505.</title>
        <authorList>
            <consortium name="The Broad Institute Genome Sequencing Platform"/>
            <person name="Cuomo C."/>
            <person name="Didier E."/>
            <person name="Bowers L."/>
            <person name="Young S.K."/>
            <person name="Zeng Q."/>
            <person name="Gargeya S."/>
            <person name="Fitzgerald M."/>
            <person name="Haas B."/>
            <person name="Abouelleil A."/>
            <person name="Alvarado L."/>
            <person name="Arachchi H.M."/>
            <person name="Berlin A."/>
            <person name="Chapman S.B."/>
            <person name="Gearin G."/>
            <person name="Goldberg J."/>
            <person name="Griggs A."/>
            <person name="Gujja S."/>
            <person name="Hansen M."/>
            <person name="Heiman D."/>
            <person name="Howarth C."/>
            <person name="Larimer J."/>
            <person name="Lui A."/>
            <person name="MacDonald P.J.P."/>
            <person name="McCowen C."/>
            <person name="Montmayeur A."/>
            <person name="Murphy C."/>
            <person name="Neiman D."/>
            <person name="Pearson M."/>
            <person name="Priest M."/>
            <person name="Roberts A."/>
            <person name="Saif S."/>
            <person name="Shea T."/>
            <person name="Sisk P."/>
            <person name="Stolte C."/>
            <person name="Sykes S."/>
            <person name="Wortman J."/>
            <person name="Nusbaum C."/>
            <person name="Birren B."/>
        </authorList>
    </citation>
    <scope>NUCLEOTIDE SEQUENCE [LARGE SCALE GENOMIC DNA]</scope>
    <source>
        <strain evidence="3">ATCC 50505</strain>
    </source>
</reference>
<dbReference type="VEuPathDB" id="MicrosporidiaDB:VICG_01809"/>
<proteinExistence type="predicted"/>
<feature type="transmembrane region" description="Helical" evidence="1">
    <location>
        <begin position="21"/>
        <end position="41"/>
    </location>
</feature>